<gene>
    <name evidence="6" type="ORF">O7A05_05625</name>
</gene>
<comment type="similarity">
    <text evidence="1">Belongs to the LysR transcriptional regulatory family.</text>
</comment>
<evidence type="ECO:0000256" key="2">
    <source>
        <dbReference type="ARBA" id="ARBA00023015"/>
    </source>
</evidence>
<keyword evidence="2" id="KW-0805">Transcription regulation</keyword>
<dbReference type="PANTHER" id="PTHR30579:SF8">
    <property type="entry name" value="HTH-TYPE TRANSCRIPTIONAL REGULATOR HDFR"/>
    <property type="match status" value="1"/>
</dbReference>
<reference evidence="6 7" key="1">
    <citation type="submission" date="2022-12" db="EMBL/GenBank/DDBJ databases">
        <authorList>
            <person name="Muema E."/>
        </authorList>
    </citation>
    <scope>NUCLEOTIDE SEQUENCE [LARGE SCALE GENOMIC DNA]</scope>
    <source>
        <strain evidence="7">1330</strain>
    </source>
</reference>
<dbReference type="PANTHER" id="PTHR30579">
    <property type="entry name" value="TRANSCRIPTIONAL REGULATOR"/>
    <property type="match status" value="1"/>
</dbReference>
<dbReference type="Pfam" id="PF00126">
    <property type="entry name" value="HTH_1"/>
    <property type="match status" value="1"/>
</dbReference>
<dbReference type="Gene3D" id="3.40.190.290">
    <property type="match status" value="1"/>
</dbReference>
<dbReference type="InterPro" id="IPR005119">
    <property type="entry name" value="LysR_subst-bd"/>
</dbReference>
<feature type="domain" description="HTH lysR-type" evidence="5">
    <location>
        <begin position="1"/>
        <end position="58"/>
    </location>
</feature>
<name>A0ABU8K868_9HYPH</name>
<evidence type="ECO:0000256" key="3">
    <source>
        <dbReference type="ARBA" id="ARBA00023125"/>
    </source>
</evidence>
<dbReference type="EMBL" id="JAPYKO010000003">
    <property type="protein sequence ID" value="MEI9401670.1"/>
    <property type="molecule type" value="Genomic_DNA"/>
</dbReference>
<evidence type="ECO:0000256" key="1">
    <source>
        <dbReference type="ARBA" id="ARBA00009437"/>
    </source>
</evidence>
<keyword evidence="3" id="KW-0238">DNA-binding</keyword>
<keyword evidence="7" id="KW-1185">Reference proteome</keyword>
<comment type="caution">
    <text evidence="6">The sequence shown here is derived from an EMBL/GenBank/DDBJ whole genome shotgun (WGS) entry which is preliminary data.</text>
</comment>
<dbReference type="Pfam" id="PF03466">
    <property type="entry name" value="LysR_substrate"/>
    <property type="match status" value="1"/>
</dbReference>
<protein>
    <submittedName>
        <fullName evidence="6">LysR family transcriptional regulator</fullName>
    </submittedName>
</protein>
<dbReference type="Gene3D" id="1.10.10.10">
    <property type="entry name" value="Winged helix-like DNA-binding domain superfamily/Winged helix DNA-binding domain"/>
    <property type="match status" value="1"/>
</dbReference>
<dbReference type="SUPFAM" id="SSF53850">
    <property type="entry name" value="Periplasmic binding protein-like II"/>
    <property type="match status" value="1"/>
</dbReference>
<accession>A0ABU8K868</accession>
<proteinExistence type="inferred from homology"/>
<dbReference type="RefSeq" id="WP_337091998.1">
    <property type="nucleotide sequence ID" value="NZ_JAPYKO010000003.1"/>
</dbReference>
<evidence type="ECO:0000313" key="7">
    <source>
        <dbReference type="Proteomes" id="UP001366503"/>
    </source>
</evidence>
<sequence length="281" mass="31033">MDIELARTFIEIVSTGSFIRASERLNVAQTTVSARIRNLEQQLGRPLFVRHKGGASLTPAGEQFLRHAPMFIQLWQRTLHQVAVPPGRRAVLTVGSEVSLAQPLLLDWVRWMRLSLQDIALRVHVDVPQDLINQVASGLVDLAIMYAPPHRPGLKIDLLLEEKLVLVTTNSDARVVDESYVYMDWGPDFGVHHGMNFPSAAPDLSFDLGPLALNYVLATGGSGYFRMSSVQSHIEAGRLHLVPEMPQFSYPVYAVQSASADESVVGPALAGLHSVARDERR</sequence>
<evidence type="ECO:0000313" key="6">
    <source>
        <dbReference type="EMBL" id="MEI9401670.1"/>
    </source>
</evidence>
<evidence type="ECO:0000256" key="4">
    <source>
        <dbReference type="ARBA" id="ARBA00023163"/>
    </source>
</evidence>
<evidence type="ECO:0000259" key="5">
    <source>
        <dbReference type="PROSITE" id="PS50931"/>
    </source>
</evidence>
<dbReference type="PRINTS" id="PR00039">
    <property type="entry name" value="HTHLYSR"/>
</dbReference>
<organism evidence="6 7">
    <name type="scientific">Mesorhizobium argentiipisi</name>
    <dbReference type="NCBI Taxonomy" id="3015175"/>
    <lineage>
        <taxon>Bacteria</taxon>
        <taxon>Pseudomonadati</taxon>
        <taxon>Pseudomonadota</taxon>
        <taxon>Alphaproteobacteria</taxon>
        <taxon>Hyphomicrobiales</taxon>
        <taxon>Phyllobacteriaceae</taxon>
        <taxon>Mesorhizobium</taxon>
    </lineage>
</organism>
<dbReference type="Proteomes" id="UP001366503">
    <property type="component" value="Unassembled WGS sequence"/>
</dbReference>
<dbReference type="InterPro" id="IPR036388">
    <property type="entry name" value="WH-like_DNA-bd_sf"/>
</dbReference>
<dbReference type="SUPFAM" id="SSF46785">
    <property type="entry name" value="Winged helix' DNA-binding domain"/>
    <property type="match status" value="1"/>
</dbReference>
<keyword evidence="4" id="KW-0804">Transcription</keyword>
<dbReference type="InterPro" id="IPR036390">
    <property type="entry name" value="WH_DNA-bd_sf"/>
</dbReference>
<dbReference type="InterPro" id="IPR000847">
    <property type="entry name" value="LysR_HTH_N"/>
</dbReference>
<dbReference type="InterPro" id="IPR050176">
    <property type="entry name" value="LTTR"/>
</dbReference>
<dbReference type="PROSITE" id="PS50931">
    <property type="entry name" value="HTH_LYSR"/>
    <property type="match status" value="1"/>
</dbReference>